<gene>
    <name evidence="7" type="primary">LOC103705958</name>
</gene>
<reference evidence="7" key="2">
    <citation type="submission" date="2025-08" db="UniProtKB">
        <authorList>
            <consortium name="RefSeq"/>
        </authorList>
    </citation>
    <scope>IDENTIFICATION</scope>
    <source>
        <tissue evidence="7">Young leaves</tissue>
    </source>
</reference>
<dbReference type="GO" id="GO:0009908">
    <property type="term" value="P:flower development"/>
    <property type="evidence" value="ECO:0007669"/>
    <property type="project" value="UniProtKB-KW"/>
</dbReference>
<dbReference type="PANTHER" id="PTHR31791:SF49">
    <property type="entry name" value="INACTIVE PROTEIN FRIGIDA"/>
    <property type="match status" value="1"/>
</dbReference>
<organism evidence="6 7">
    <name type="scientific">Phoenix dactylifera</name>
    <name type="common">Date palm</name>
    <dbReference type="NCBI Taxonomy" id="42345"/>
    <lineage>
        <taxon>Eukaryota</taxon>
        <taxon>Viridiplantae</taxon>
        <taxon>Streptophyta</taxon>
        <taxon>Embryophyta</taxon>
        <taxon>Tracheophyta</taxon>
        <taxon>Spermatophyta</taxon>
        <taxon>Magnoliopsida</taxon>
        <taxon>Liliopsida</taxon>
        <taxon>Arecaceae</taxon>
        <taxon>Coryphoideae</taxon>
        <taxon>Phoeniceae</taxon>
        <taxon>Phoenix</taxon>
    </lineage>
</organism>
<reference evidence="6" key="1">
    <citation type="journal article" date="2019" name="Nat. Commun.">
        <title>Genome-wide association mapping of date palm fruit traits.</title>
        <authorList>
            <person name="Hazzouri K.M."/>
            <person name="Gros-Balthazard M."/>
            <person name="Flowers J.M."/>
            <person name="Copetti D."/>
            <person name="Lemansour A."/>
            <person name="Lebrun M."/>
            <person name="Masmoudi K."/>
            <person name="Ferrand S."/>
            <person name="Dhar M.I."/>
            <person name="Fresquez Z.A."/>
            <person name="Rosas U."/>
            <person name="Zhang J."/>
            <person name="Talag J."/>
            <person name="Lee S."/>
            <person name="Kudrna D."/>
            <person name="Powell R.F."/>
            <person name="Leitch I.J."/>
            <person name="Krueger R.R."/>
            <person name="Wing R.A."/>
            <person name="Amiri K.M.A."/>
            <person name="Purugganan M.D."/>
        </authorList>
    </citation>
    <scope>NUCLEOTIDE SEQUENCE [LARGE SCALE GENOMIC DNA]</scope>
    <source>
        <strain evidence="6">cv. Khalas</strain>
    </source>
</reference>
<keyword evidence="2 4" id="KW-0221">Differentiation</keyword>
<evidence type="ECO:0000313" key="6">
    <source>
        <dbReference type="Proteomes" id="UP000228380"/>
    </source>
</evidence>
<evidence type="ECO:0000256" key="5">
    <source>
        <dbReference type="SAM" id="MobiDB-lite"/>
    </source>
</evidence>
<dbReference type="InterPro" id="IPR012474">
    <property type="entry name" value="Frigida"/>
</dbReference>
<keyword evidence="6" id="KW-1185">Reference proteome</keyword>
<name>A0A8B7BYM9_PHODC</name>
<protein>
    <recommendedName>
        <fullName evidence="4">FRIGIDA-like protein</fullName>
    </recommendedName>
</protein>
<dbReference type="RefSeq" id="XP_008788097.2">
    <property type="nucleotide sequence ID" value="XM_008789875.4"/>
</dbReference>
<dbReference type="GO" id="GO:0030154">
    <property type="term" value="P:cell differentiation"/>
    <property type="evidence" value="ECO:0007669"/>
    <property type="project" value="UniProtKB-KW"/>
</dbReference>
<sequence>MSLPNPSPTSVKEGGEEEEVEKKEEKQVEKKEGEKAAERKQENQVEKGQASAPSPIPSINHFFNLNAALSDFVRQWDGLLHFLDSIGASIDGRSKDLDALQTPDGEQVAAMAVKKEAKSGQEKPSLDEPRAELHSICETMGSRFLRKFVTTHFSELDWLRREVPAALRRAPSPARLVFDSIGRFYLQGSKAYERNPTVIVGRRACILILEFYVLSGLPSEIESSVKQDAMVAALAWRSRLVAEGGVKSATAVDALGLALFVASFGIPNDFGCDVMYHLLRLSNLKKKADVFQQSPIIREKIPDIIKELLSKDMHVEAVHLACAFGLGEKFPPIPLLSSVLLKSLQTAKEQREGQSLEGANKKQLAVLKSVVKCVEDNKLDPSEIASFNLYQKIAGLERDIAKGKQKFKNKNLKRRAEEAGPLNQPETQAKRLWPAPAEVSPGVTPHLTMQTQEQRSPALSDTKGLYNGLTLQSMHDGGFTGSHYRSGTELLTGGVHGSAGVGGSIEPAAAADSGGLTLGNNVGSYANISGGSYGWHQDGALDARSVAQGYSGFAPSASWMDPSTAAAQSSYQPQASSFGVETRSSGSNLYRFADIVLERETDYNSSKSNAMPGATNPSYYSSYLG</sequence>
<proteinExistence type="inferred from homology"/>
<dbReference type="OrthoDB" id="776053at2759"/>
<evidence type="ECO:0000256" key="2">
    <source>
        <dbReference type="ARBA" id="ARBA00022782"/>
    </source>
</evidence>
<dbReference type="Proteomes" id="UP000228380">
    <property type="component" value="Chromosome 9"/>
</dbReference>
<dbReference type="Pfam" id="PF07899">
    <property type="entry name" value="Frigida"/>
    <property type="match status" value="1"/>
</dbReference>
<dbReference type="AlphaFoldDB" id="A0A8B7BYM9"/>
<keyword evidence="4" id="KW-0217">Developmental protein</keyword>
<comment type="similarity">
    <text evidence="1 4">Belongs to the Frigida family.</text>
</comment>
<evidence type="ECO:0000256" key="3">
    <source>
        <dbReference type="ARBA" id="ARBA00023089"/>
    </source>
</evidence>
<evidence type="ECO:0000256" key="4">
    <source>
        <dbReference type="RuleBase" id="RU364012"/>
    </source>
</evidence>
<evidence type="ECO:0000313" key="7">
    <source>
        <dbReference type="RefSeq" id="XP_008788097.2"/>
    </source>
</evidence>
<evidence type="ECO:0000256" key="1">
    <source>
        <dbReference type="ARBA" id="ARBA00008956"/>
    </source>
</evidence>
<accession>A0A8B7BYM9</accession>
<feature type="compositionally biased region" description="Basic and acidic residues" evidence="5">
    <location>
        <begin position="20"/>
        <end position="45"/>
    </location>
</feature>
<dbReference type="KEGG" id="pda:103705958"/>
<feature type="region of interest" description="Disordered" evidence="5">
    <location>
        <begin position="1"/>
        <end position="56"/>
    </location>
</feature>
<dbReference type="GeneID" id="103705958"/>
<dbReference type="PANTHER" id="PTHR31791">
    <property type="entry name" value="FRIGIDA-LIKE PROTEIN 3-RELATED"/>
    <property type="match status" value="1"/>
</dbReference>
<keyword evidence="3 4" id="KW-0287">Flowering</keyword>